<dbReference type="PANTHER" id="PTHR35830:SF1">
    <property type="entry name" value="OS05G0299200 PROTEIN"/>
    <property type="match status" value="1"/>
</dbReference>
<proteinExistence type="predicted"/>
<dbReference type="PANTHER" id="PTHR35830">
    <property type="entry name" value="OS05G0299200 PROTEIN"/>
    <property type="match status" value="1"/>
</dbReference>
<dbReference type="EMBL" id="JAMYWD010000006">
    <property type="protein sequence ID" value="KAJ4968908.1"/>
    <property type="molecule type" value="Genomic_DNA"/>
</dbReference>
<accession>A0A9Q0QR85</accession>
<name>A0A9Q0QR85_9MAGN</name>
<protein>
    <submittedName>
        <fullName evidence="1">Uncharacterized protein</fullName>
    </submittedName>
</protein>
<dbReference type="Proteomes" id="UP001141806">
    <property type="component" value="Unassembled WGS sequence"/>
</dbReference>
<gene>
    <name evidence="1" type="ORF">NE237_015609</name>
</gene>
<reference evidence="1" key="1">
    <citation type="journal article" date="2023" name="Plant J.">
        <title>The genome of the king protea, Protea cynaroides.</title>
        <authorList>
            <person name="Chang J."/>
            <person name="Duong T.A."/>
            <person name="Schoeman C."/>
            <person name="Ma X."/>
            <person name="Roodt D."/>
            <person name="Barker N."/>
            <person name="Li Z."/>
            <person name="Van de Peer Y."/>
            <person name="Mizrachi E."/>
        </authorList>
    </citation>
    <scope>NUCLEOTIDE SEQUENCE</scope>
    <source>
        <tissue evidence="1">Young leaves</tissue>
    </source>
</reference>
<evidence type="ECO:0000313" key="1">
    <source>
        <dbReference type="EMBL" id="KAJ4968908.1"/>
    </source>
</evidence>
<dbReference type="OrthoDB" id="1898167at2759"/>
<evidence type="ECO:0000313" key="2">
    <source>
        <dbReference type="Proteomes" id="UP001141806"/>
    </source>
</evidence>
<sequence>MEAALLMAWPSSRVKSCCFDGQQWRHLNPVNLRSFHLSCYHRVHRDPKKRRRPASDQKLEMVIDLEEIADRASMSLQRVLSSSELKFRRLVSSGREAFRDLQTLITVDADRRVVISCRHSSLQFLSNLVLWSCVVVFAGRVLVEILGLGFRSGFGFGYGLPLVRRDRSLGGREVLVGRKSLFIEREGKKKGFRVSSVNPLSPARGNLTSVPEAGKQKPVSAQEKQKKLPSWWPVELPSPVLSMNKQEFQREANRLIRAILDNRMSGKDIVEDDVIQLRRICKTSGARVSIETANTRDSFYRASVEFVLNACSSSMNNSLVQIDDENPRQFVAGLADNISLDSSRAATIVSAAVAARTRSLFLQSWALEMQGKQSDAMVELSKICHVHRIFPPEDSSPEMEMVARGLAKHLRTDQREFLLTRYMDICGVENQQSVAEALGLERKLL</sequence>
<organism evidence="1 2">
    <name type="scientific">Protea cynaroides</name>
    <dbReference type="NCBI Taxonomy" id="273540"/>
    <lineage>
        <taxon>Eukaryota</taxon>
        <taxon>Viridiplantae</taxon>
        <taxon>Streptophyta</taxon>
        <taxon>Embryophyta</taxon>
        <taxon>Tracheophyta</taxon>
        <taxon>Spermatophyta</taxon>
        <taxon>Magnoliopsida</taxon>
        <taxon>Proteales</taxon>
        <taxon>Proteaceae</taxon>
        <taxon>Protea</taxon>
    </lineage>
</organism>
<dbReference type="AlphaFoldDB" id="A0A9Q0QR85"/>
<comment type="caution">
    <text evidence="1">The sequence shown here is derived from an EMBL/GenBank/DDBJ whole genome shotgun (WGS) entry which is preliminary data.</text>
</comment>
<keyword evidence="2" id="KW-1185">Reference proteome</keyword>